<feature type="domain" description="CENP-V/GFA" evidence="4">
    <location>
        <begin position="12"/>
        <end position="142"/>
    </location>
</feature>
<proteinExistence type="inferred from homology"/>
<accession>A0A8E2EEX7</accession>
<organism evidence="5 6">
    <name type="scientific">Lepidopterella palustris CBS 459.81</name>
    <dbReference type="NCBI Taxonomy" id="1314670"/>
    <lineage>
        <taxon>Eukaryota</taxon>
        <taxon>Fungi</taxon>
        <taxon>Dikarya</taxon>
        <taxon>Ascomycota</taxon>
        <taxon>Pezizomycotina</taxon>
        <taxon>Dothideomycetes</taxon>
        <taxon>Pleosporomycetidae</taxon>
        <taxon>Mytilinidiales</taxon>
        <taxon>Argynnaceae</taxon>
        <taxon>Lepidopterella</taxon>
    </lineage>
</organism>
<dbReference type="PANTHER" id="PTHR28620">
    <property type="entry name" value="CENTROMERE PROTEIN V"/>
    <property type="match status" value="1"/>
</dbReference>
<dbReference type="Proteomes" id="UP000250266">
    <property type="component" value="Unassembled WGS sequence"/>
</dbReference>
<keyword evidence="3" id="KW-0862">Zinc</keyword>
<dbReference type="PROSITE" id="PS51891">
    <property type="entry name" value="CENP_V_GFA"/>
    <property type="match status" value="1"/>
</dbReference>
<dbReference type="InterPro" id="IPR006913">
    <property type="entry name" value="CENP-V/GFA"/>
</dbReference>
<keyword evidence="6" id="KW-1185">Reference proteome</keyword>
<gene>
    <name evidence="5" type="ORF">K432DRAFT_219718</name>
</gene>
<dbReference type="OrthoDB" id="3930719at2759"/>
<evidence type="ECO:0000259" key="4">
    <source>
        <dbReference type="PROSITE" id="PS51891"/>
    </source>
</evidence>
<keyword evidence="2" id="KW-0479">Metal-binding</keyword>
<dbReference type="SUPFAM" id="SSF51316">
    <property type="entry name" value="Mss4-like"/>
    <property type="match status" value="1"/>
</dbReference>
<evidence type="ECO:0000256" key="3">
    <source>
        <dbReference type="ARBA" id="ARBA00022833"/>
    </source>
</evidence>
<dbReference type="Pfam" id="PF04828">
    <property type="entry name" value="GFA"/>
    <property type="match status" value="1"/>
</dbReference>
<comment type="similarity">
    <text evidence="1">Belongs to the Gfa family.</text>
</comment>
<reference evidence="5 6" key="1">
    <citation type="journal article" date="2016" name="Nat. Commun.">
        <title>Ectomycorrhizal ecology is imprinted in the genome of the dominant symbiotic fungus Cenococcum geophilum.</title>
        <authorList>
            <consortium name="DOE Joint Genome Institute"/>
            <person name="Peter M."/>
            <person name="Kohler A."/>
            <person name="Ohm R.A."/>
            <person name="Kuo A."/>
            <person name="Krutzmann J."/>
            <person name="Morin E."/>
            <person name="Arend M."/>
            <person name="Barry K.W."/>
            <person name="Binder M."/>
            <person name="Choi C."/>
            <person name="Clum A."/>
            <person name="Copeland A."/>
            <person name="Grisel N."/>
            <person name="Haridas S."/>
            <person name="Kipfer T."/>
            <person name="LaButti K."/>
            <person name="Lindquist E."/>
            <person name="Lipzen A."/>
            <person name="Maire R."/>
            <person name="Meier B."/>
            <person name="Mihaltcheva S."/>
            <person name="Molinier V."/>
            <person name="Murat C."/>
            <person name="Poggeler S."/>
            <person name="Quandt C.A."/>
            <person name="Sperisen C."/>
            <person name="Tritt A."/>
            <person name="Tisserant E."/>
            <person name="Crous P.W."/>
            <person name="Henrissat B."/>
            <person name="Nehls U."/>
            <person name="Egli S."/>
            <person name="Spatafora J.W."/>
            <person name="Grigoriev I.V."/>
            <person name="Martin F.M."/>
        </authorList>
    </citation>
    <scope>NUCLEOTIDE SEQUENCE [LARGE SCALE GENOMIC DNA]</scope>
    <source>
        <strain evidence="5 6">CBS 459.81</strain>
    </source>
</reference>
<name>A0A8E2EEX7_9PEZI</name>
<dbReference type="AlphaFoldDB" id="A0A8E2EEX7"/>
<dbReference type="GO" id="GO:0016846">
    <property type="term" value="F:carbon-sulfur lyase activity"/>
    <property type="evidence" value="ECO:0007669"/>
    <property type="project" value="InterPro"/>
</dbReference>
<dbReference type="PANTHER" id="PTHR28620:SF1">
    <property type="entry name" value="CENP-V_GFA DOMAIN-CONTAINING PROTEIN"/>
    <property type="match status" value="1"/>
</dbReference>
<evidence type="ECO:0000256" key="2">
    <source>
        <dbReference type="ARBA" id="ARBA00022723"/>
    </source>
</evidence>
<sequence length="205" mass="23106">MSSKEEPTTRSYHGSCHCGAIKYMVRLTFPPILDPTSTAPSIRIYKCNCSTCVKMGLFHLRVIDPATDFVLLSPSDPHTELGDYRTFAKKTSWYFCKLCGVRCFSLGGEWESVELDLEKWSGHENTNGKMTKVWKPKSGEWKPVVDGKEILKPGCYLSVNATSIEPGQEGFSLKEWSEKGWVAYLDSRTRTGNPRVTEPYEGGIY</sequence>
<dbReference type="EMBL" id="KV744885">
    <property type="protein sequence ID" value="OCK82539.1"/>
    <property type="molecule type" value="Genomic_DNA"/>
</dbReference>
<protein>
    <recommendedName>
        <fullName evidence="4">CENP-V/GFA domain-containing protein</fullName>
    </recommendedName>
</protein>
<dbReference type="InterPro" id="IPR052355">
    <property type="entry name" value="CENP-V-like"/>
</dbReference>
<evidence type="ECO:0000313" key="6">
    <source>
        <dbReference type="Proteomes" id="UP000250266"/>
    </source>
</evidence>
<dbReference type="InterPro" id="IPR011057">
    <property type="entry name" value="Mss4-like_sf"/>
</dbReference>
<dbReference type="Gene3D" id="2.170.150.70">
    <property type="match status" value="1"/>
</dbReference>
<evidence type="ECO:0000313" key="5">
    <source>
        <dbReference type="EMBL" id="OCK82539.1"/>
    </source>
</evidence>
<dbReference type="GO" id="GO:0046872">
    <property type="term" value="F:metal ion binding"/>
    <property type="evidence" value="ECO:0007669"/>
    <property type="project" value="UniProtKB-KW"/>
</dbReference>
<evidence type="ECO:0000256" key="1">
    <source>
        <dbReference type="ARBA" id="ARBA00005495"/>
    </source>
</evidence>